<dbReference type="InterPro" id="IPR026464">
    <property type="entry name" value="NosD_copper_fam"/>
</dbReference>
<feature type="domain" description="Carbohydrate-binding/sugar hydrolysis" evidence="4">
    <location>
        <begin position="202"/>
        <end position="361"/>
    </location>
</feature>
<dbReference type="EMBL" id="FPKH01000008">
    <property type="protein sequence ID" value="SFY26272.1"/>
    <property type="molecule type" value="Genomic_DNA"/>
</dbReference>
<evidence type="ECO:0000259" key="4">
    <source>
        <dbReference type="SMART" id="SM00722"/>
    </source>
</evidence>
<evidence type="ECO:0000313" key="6">
    <source>
        <dbReference type="Proteomes" id="UP000182489"/>
    </source>
</evidence>
<evidence type="ECO:0000256" key="3">
    <source>
        <dbReference type="ARBA" id="ARBA00022786"/>
    </source>
</evidence>
<dbReference type="Proteomes" id="UP000182489">
    <property type="component" value="Unassembled WGS sequence"/>
</dbReference>
<dbReference type="PANTHER" id="PTHR22990">
    <property type="entry name" value="F-BOX ONLY PROTEIN"/>
    <property type="match status" value="1"/>
</dbReference>
<accession>A0AB38CIT6</accession>
<protein>
    <submittedName>
        <fullName evidence="5">Nitrous oxidase accessory protein</fullName>
    </submittedName>
</protein>
<dbReference type="InterPro" id="IPR012334">
    <property type="entry name" value="Pectin_lyas_fold"/>
</dbReference>
<dbReference type="InterPro" id="IPR006633">
    <property type="entry name" value="Carb-bd_sugar_hydrolysis-dom"/>
</dbReference>
<dbReference type="SMART" id="SM00710">
    <property type="entry name" value="PbH1"/>
    <property type="match status" value="9"/>
</dbReference>
<feature type="domain" description="Carbohydrate-binding/sugar hydrolysis" evidence="4">
    <location>
        <begin position="48"/>
        <end position="196"/>
    </location>
</feature>
<evidence type="ECO:0000256" key="1">
    <source>
        <dbReference type="ARBA" id="ARBA00004906"/>
    </source>
</evidence>
<dbReference type="Pfam" id="PF05048">
    <property type="entry name" value="NosD"/>
    <property type="match status" value="1"/>
</dbReference>
<dbReference type="Gene3D" id="2.160.20.10">
    <property type="entry name" value="Single-stranded right-handed beta-helix, Pectin lyase-like"/>
    <property type="match status" value="2"/>
</dbReference>
<dbReference type="AlphaFoldDB" id="A0AB38CIT6"/>
<proteinExistence type="predicted"/>
<organism evidence="5 6">
    <name type="scientific">Janthinobacterium lividum</name>
    <dbReference type="NCBI Taxonomy" id="29581"/>
    <lineage>
        <taxon>Bacteria</taxon>
        <taxon>Pseudomonadati</taxon>
        <taxon>Pseudomonadota</taxon>
        <taxon>Betaproteobacteria</taxon>
        <taxon>Burkholderiales</taxon>
        <taxon>Oxalobacteraceae</taxon>
        <taxon>Janthinobacterium</taxon>
    </lineage>
</organism>
<comment type="caution">
    <text evidence="5">The sequence shown here is derived from an EMBL/GenBank/DDBJ whole genome shotgun (WGS) entry which is preliminary data.</text>
</comment>
<dbReference type="InterPro" id="IPR022441">
    <property type="entry name" value="Para_beta_helix_rpt-2"/>
</dbReference>
<comment type="pathway">
    <text evidence="1">Protein modification; protein ubiquitination.</text>
</comment>
<dbReference type="NCBIfam" id="TIGR04247">
    <property type="entry name" value="NosD_copper_fam"/>
    <property type="match status" value="1"/>
</dbReference>
<dbReference type="SUPFAM" id="SSF51126">
    <property type="entry name" value="Pectin lyase-like"/>
    <property type="match status" value="1"/>
</dbReference>
<dbReference type="InterPro" id="IPR051550">
    <property type="entry name" value="SCF-Subunits/Alg-Epimerases"/>
</dbReference>
<keyword evidence="3" id="KW-0833">Ubl conjugation pathway</keyword>
<evidence type="ECO:0000256" key="2">
    <source>
        <dbReference type="ARBA" id="ARBA00022737"/>
    </source>
</evidence>
<dbReference type="InterPro" id="IPR011050">
    <property type="entry name" value="Pectin_lyase_fold/virulence"/>
</dbReference>
<keyword evidence="2" id="KW-0677">Repeat</keyword>
<gene>
    <name evidence="5" type="ORF">SAMN03097694_5452</name>
</gene>
<dbReference type="InterPro" id="IPR006626">
    <property type="entry name" value="PbH1"/>
</dbReference>
<dbReference type="NCBIfam" id="TIGR03804">
    <property type="entry name" value="para_beta_helix"/>
    <property type="match status" value="1"/>
</dbReference>
<reference evidence="5 6" key="1">
    <citation type="submission" date="2016-11" db="EMBL/GenBank/DDBJ databases">
        <authorList>
            <person name="Varghese N."/>
            <person name="Submissions S."/>
        </authorList>
    </citation>
    <scope>NUCLEOTIDE SEQUENCE [LARGE SCALE GENOMIC DNA]</scope>
    <source>
        <strain evidence="5 6">NFR18</strain>
    </source>
</reference>
<sequence length="433" mass="47935">MRLAPSALLALMRALVLAVILAGYGPGLAAAVLEVAPGTSINAAIASAQKGDTLLIAPGRYNEHVLVDKALTLQGRSHPTISGRGHGDTIRITAPDVTLIGLVVIDSGADLTAQNAGIYIVPGAHRVQINNCRLVANLFGIWLQGVDDARLLNNTITGRRDLQSAQRGNGIQVYDTRGARVTGNEISGTRDGIYVDVSRDAQFRHNRIHHVRYGTHYMNTHHSTWEDNEVYLSRAGLALMEVRSLTVRRNIAWGNTDHGIMLRTIQDSLIEDNVVAGNDRGFFIYDAEYNTLRHNLIINNRTGVHLSAGSSNNQVDGNDFIGNQEQVRFVAARDVEWGKQEGNYWSNYNGWDQNGDGQGDVAYEANDLVDRLNWQYPLLKLLGASPALQTLRFAARQFPLLRAPSVVDRHPRMRPLSQNWKKWNDIAPRIEYN</sequence>
<dbReference type="InterPro" id="IPR007742">
    <property type="entry name" value="NosD_dom"/>
</dbReference>
<evidence type="ECO:0000313" key="5">
    <source>
        <dbReference type="EMBL" id="SFY26272.1"/>
    </source>
</evidence>
<dbReference type="SMART" id="SM00722">
    <property type="entry name" value="CASH"/>
    <property type="match status" value="2"/>
</dbReference>
<dbReference type="PANTHER" id="PTHR22990:SF15">
    <property type="entry name" value="F-BOX ONLY PROTEIN 10"/>
    <property type="match status" value="1"/>
</dbReference>
<name>A0AB38CIT6_9BURK</name>